<organism evidence="1 2">
    <name type="scientific">Arctium lappa</name>
    <name type="common">Greater burdock</name>
    <name type="synonym">Lappa major</name>
    <dbReference type="NCBI Taxonomy" id="4217"/>
    <lineage>
        <taxon>Eukaryota</taxon>
        <taxon>Viridiplantae</taxon>
        <taxon>Streptophyta</taxon>
        <taxon>Embryophyta</taxon>
        <taxon>Tracheophyta</taxon>
        <taxon>Spermatophyta</taxon>
        <taxon>Magnoliopsida</taxon>
        <taxon>eudicotyledons</taxon>
        <taxon>Gunneridae</taxon>
        <taxon>Pentapetalae</taxon>
        <taxon>asterids</taxon>
        <taxon>campanulids</taxon>
        <taxon>Asterales</taxon>
        <taxon>Asteraceae</taxon>
        <taxon>Carduoideae</taxon>
        <taxon>Cardueae</taxon>
        <taxon>Arctiinae</taxon>
        <taxon>Arctium</taxon>
    </lineage>
</organism>
<dbReference type="Proteomes" id="UP001055879">
    <property type="component" value="Linkage Group LG10"/>
</dbReference>
<comment type="caution">
    <text evidence="1">The sequence shown here is derived from an EMBL/GenBank/DDBJ whole genome shotgun (WGS) entry which is preliminary data.</text>
</comment>
<reference evidence="1 2" key="2">
    <citation type="journal article" date="2022" name="Mol. Ecol. Resour.">
        <title>The genomes of chicory, endive, great burdock and yacon provide insights into Asteraceae paleo-polyploidization history and plant inulin production.</title>
        <authorList>
            <person name="Fan W."/>
            <person name="Wang S."/>
            <person name="Wang H."/>
            <person name="Wang A."/>
            <person name="Jiang F."/>
            <person name="Liu H."/>
            <person name="Zhao H."/>
            <person name="Xu D."/>
            <person name="Zhang Y."/>
        </authorList>
    </citation>
    <scope>NUCLEOTIDE SEQUENCE [LARGE SCALE GENOMIC DNA]</scope>
    <source>
        <strain evidence="2">cv. Niubang</strain>
    </source>
</reference>
<evidence type="ECO:0000313" key="1">
    <source>
        <dbReference type="EMBL" id="KAI3697745.1"/>
    </source>
</evidence>
<evidence type="ECO:0000313" key="2">
    <source>
        <dbReference type="Proteomes" id="UP001055879"/>
    </source>
</evidence>
<reference evidence="2" key="1">
    <citation type="journal article" date="2022" name="Mol. Ecol. Resour.">
        <title>The genomes of chicory, endive, great burdock and yacon provide insights into Asteraceae palaeo-polyploidization history and plant inulin production.</title>
        <authorList>
            <person name="Fan W."/>
            <person name="Wang S."/>
            <person name="Wang H."/>
            <person name="Wang A."/>
            <person name="Jiang F."/>
            <person name="Liu H."/>
            <person name="Zhao H."/>
            <person name="Xu D."/>
            <person name="Zhang Y."/>
        </authorList>
    </citation>
    <scope>NUCLEOTIDE SEQUENCE [LARGE SCALE GENOMIC DNA]</scope>
    <source>
        <strain evidence="2">cv. Niubang</strain>
    </source>
</reference>
<name>A0ACB8ZJA4_ARCLA</name>
<sequence length="138" mass="14331">MSVAHVPSLASDKSCTSSFIIDQGTIQHILRSGPFSGEAQLQSSAARASRLRILPSHLPKKVPSSPQPPVQDTAPPNGYRNDPVKASTPPWFPPGLCPPQVIIPIAPYPNSPLSPPTASDPAETAATEAGPSAEVGKP</sequence>
<proteinExistence type="predicted"/>
<gene>
    <name evidence="1" type="ORF">L6452_30842</name>
</gene>
<keyword evidence="2" id="KW-1185">Reference proteome</keyword>
<accession>A0ACB8ZJA4</accession>
<dbReference type="EMBL" id="CM042056">
    <property type="protein sequence ID" value="KAI3697745.1"/>
    <property type="molecule type" value="Genomic_DNA"/>
</dbReference>
<protein>
    <submittedName>
        <fullName evidence="1">Uncharacterized protein</fullName>
    </submittedName>
</protein>